<evidence type="ECO:0000313" key="2">
    <source>
        <dbReference type="EMBL" id="THD69545.1"/>
    </source>
</evidence>
<name>A0A4S3M437_9FLAO</name>
<comment type="caution">
    <text evidence="2">The sequence shown here is derived from an EMBL/GenBank/DDBJ whole genome shotgun (WGS) entry which is preliminary data.</text>
</comment>
<dbReference type="Gene3D" id="2.60.120.260">
    <property type="entry name" value="Galactose-binding domain-like"/>
    <property type="match status" value="1"/>
</dbReference>
<dbReference type="InterPro" id="IPR035986">
    <property type="entry name" value="PKD_dom_sf"/>
</dbReference>
<sequence length="366" mass="39398">MKKLSIYLSGLLLLAASTACTKDALNDVDANLHNTVPKELNAVLNISEDNSGNVQITPMAEGVLEFVVDPGHGEDGAVTLKPGESLHHSYPEGNYTIDIQAKSITGAIQASTHNLDMVYRAPENISISASQDAYNLTISATADFANGFLVFFGDDPNEEGTPLSVGETLPAHTYASAGLYQVRVIALSGGAATSEEVIEVQIYDPYGLPITFEDLNQNYAHGGTFGGVDTAIVDNPAPGGINTSAKVWQYTKNTAAATWSGTWTPLQTPLDLSQGKKIKIWVYANEVGKEINLELEWAVDNVVENGVAVLKVANTVANEWEELTFDYSTIAALPDDVKFTQYVFRYNDSAEGTGEVIYIDNIHQTN</sequence>
<dbReference type="SUPFAM" id="SSF49299">
    <property type="entry name" value="PKD domain"/>
    <property type="match status" value="1"/>
</dbReference>
<evidence type="ECO:0000313" key="3">
    <source>
        <dbReference type="Proteomes" id="UP000305939"/>
    </source>
</evidence>
<organism evidence="2 3">
    <name type="scientific">Robertkochia marina</name>
    <dbReference type="NCBI Taxonomy" id="1227945"/>
    <lineage>
        <taxon>Bacteria</taxon>
        <taxon>Pseudomonadati</taxon>
        <taxon>Bacteroidota</taxon>
        <taxon>Flavobacteriia</taxon>
        <taxon>Flavobacteriales</taxon>
        <taxon>Flavobacteriaceae</taxon>
        <taxon>Robertkochia</taxon>
    </lineage>
</organism>
<dbReference type="Proteomes" id="UP000305939">
    <property type="component" value="Unassembled WGS sequence"/>
</dbReference>
<accession>A0A4S3M437</accession>
<dbReference type="OrthoDB" id="5381604at2"/>
<reference evidence="2 3" key="1">
    <citation type="submission" date="2019-04" db="EMBL/GenBank/DDBJ databases">
        <title>Draft genome sequence of Robertkochia marina CC-AMO-30D.</title>
        <authorList>
            <person name="Hameed A."/>
            <person name="Lin S.-Y."/>
            <person name="Shahina M."/>
            <person name="Lai W.-A."/>
            <person name="Young C.-C."/>
        </authorList>
    </citation>
    <scope>NUCLEOTIDE SEQUENCE [LARGE SCALE GENOMIC DNA]</scope>
    <source>
        <strain evidence="2 3">CC-AMO-30D</strain>
    </source>
</reference>
<keyword evidence="1" id="KW-0732">Signal</keyword>
<feature type="chain" id="PRO_5020243493" description="PKD domain-containing protein" evidence="1">
    <location>
        <begin position="22"/>
        <end position="366"/>
    </location>
</feature>
<dbReference type="PROSITE" id="PS51257">
    <property type="entry name" value="PROKAR_LIPOPROTEIN"/>
    <property type="match status" value="1"/>
</dbReference>
<evidence type="ECO:0008006" key="4">
    <source>
        <dbReference type="Google" id="ProtNLM"/>
    </source>
</evidence>
<dbReference type="AlphaFoldDB" id="A0A4S3M437"/>
<feature type="signal peptide" evidence="1">
    <location>
        <begin position="1"/>
        <end position="21"/>
    </location>
</feature>
<keyword evidence="3" id="KW-1185">Reference proteome</keyword>
<proteinExistence type="predicted"/>
<evidence type="ECO:0000256" key="1">
    <source>
        <dbReference type="SAM" id="SignalP"/>
    </source>
</evidence>
<dbReference type="EMBL" id="SSMC01000001">
    <property type="protein sequence ID" value="THD69545.1"/>
    <property type="molecule type" value="Genomic_DNA"/>
</dbReference>
<dbReference type="RefSeq" id="WP_136335035.1">
    <property type="nucleotide sequence ID" value="NZ_QXMP01000001.1"/>
</dbReference>
<gene>
    <name evidence="2" type="ORF">E7Z59_04240</name>
</gene>
<protein>
    <recommendedName>
        <fullName evidence="4">PKD domain-containing protein</fullName>
    </recommendedName>
</protein>